<sequence>MNRPGRCTADALREAARPPEYADFDPSSLYSGLPIARIGKPGEVASHVLFLVSAESAHCTGSEFIVDGGMLAASTFR</sequence>
<proteinExistence type="predicted"/>
<evidence type="ECO:0000313" key="1">
    <source>
        <dbReference type="EMBL" id="KWN15907.1"/>
    </source>
</evidence>
<gene>
    <name evidence="1" type="ORF">WT83_14435</name>
</gene>
<evidence type="ECO:0000313" key="2">
    <source>
        <dbReference type="Proteomes" id="UP000068016"/>
    </source>
</evidence>
<dbReference type="GO" id="GO:0019290">
    <property type="term" value="P:siderophore biosynthetic process"/>
    <property type="evidence" value="ECO:0007669"/>
    <property type="project" value="InterPro"/>
</dbReference>
<dbReference type="Gene3D" id="3.40.50.720">
    <property type="entry name" value="NAD(P)-binding Rossmann-like Domain"/>
    <property type="match status" value="1"/>
</dbReference>
<dbReference type="EMBL" id="LPLZ01000042">
    <property type="protein sequence ID" value="KWN15907.1"/>
    <property type="molecule type" value="Genomic_DNA"/>
</dbReference>
<protein>
    <submittedName>
        <fullName evidence="1">Uncharacterized protein</fullName>
    </submittedName>
</protein>
<dbReference type="InterPro" id="IPR002347">
    <property type="entry name" value="SDR_fam"/>
</dbReference>
<dbReference type="SUPFAM" id="SSF51735">
    <property type="entry name" value="NAD(P)-binding Rossmann-fold domains"/>
    <property type="match status" value="1"/>
</dbReference>
<dbReference type="AlphaFoldDB" id="A0A108EQY0"/>
<dbReference type="RefSeq" id="WP_060347232.1">
    <property type="nucleotide sequence ID" value="NZ_CABVPO010000003.1"/>
</dbReference>
<dbReference type="PRINTS" id="PR01397">
    <property type="entry name" value="DHBDHDRGNASE"/>
</dbReference>
<accession>A0A108EQY0</accession>
<name>A0A108EQY0_9BURK</name>
<dbReference type="Proteomes" id="UP000068016">
    <property type="component" value="Unassembled WGS sequence"/>
</dbReference>
<dbReference type="InterPro" id="IPR003560">
    <property type="entry name" value="DHB_DH"/>
</dbReference>
<organism evidence="1 2">
    <name type="scientific">Burkholderia territorii</name>
    <dbReference type="NCBI Taxonomy" id="1503055"/>
    <lineage>
        <taxon>Bacteria</taxon>
        <taxon>Pseudomonadati</taxon>
        <taxon>Pseudomonadota</taxon>
        <taxon>Betaproteobacteria</taxon>
        <taxon>Burkholderiales</taxon>
        <taxon>Burkholderiaceae</taxon>
        <taxon>Burkholderia</taxon>
        <taxon>Burkholderia cepacia complex</taxon>
    </lineage>
</organism>
<comment type="caution">
    <text evidence="1">The sequence shown here is derived from an EMBL/GenBank/DDBJ whole genome shotgun (WGS) entry which is preliminary data.</text>
</comment>
<dbReference type="GO" id="GO:0008667">
    <property type="term" value="F:2,3-dihydro-2,3-dihydroxybenzoate dehydrogenase activity"/>
    <property type="evidence" value="ECO:0007669"/>
    <property type="project" value="InterPro"/>
</dbReference>
<dbReference type="InterPro" id="IPR036291">
    <property type="entry name" value="NAD(P)-bd_dom_sf"/>
</dbReference>
<dbReference type="Pfam" id="PF13561">
    <property type="entry name" value="adh_short_C2"/>
    <property type="match status" value="1"/>
</dbReference>
<reference evidence="1 2" key="1">
    <citation type="submission" date="2015-11" db="EMBL/GenBank/DDBJ databases">
        <title>Expanding the genomic diversity of Burkholderia species for the development of highly accurate diagnostics.</title>
        <authorList>
            <person name="Sahl J."/>
            <person name="Keim P."/>
            <person name="Wagner D."/>
        </authorList>
    </citation>
    <scope>NUCLEOTIDE SEQUENCE [LARGE SCALE GENOMIC DNA]</scope>
    <source>
        <strain evidence="1 2">MSMB793WGS</strain>
    </source>
</reference>